<keyword evidence="7" id="KW-0966">Cell projection</keyword>
<organism evidence="7 8">
    <name type="scientific">Legionella jordanis</name>
    <dbReference type="NCBI Taxonomy" id="456"/>
    <lineage>
        <taxon>Bacteria</taxon>
        <taxon>Pseudomonadati</taxon>
        <taxon>Pseudomonadota</taxon>
        <taxon>Gammaproteobacteria</taxon>
        <taxon>Legionellales</taxon>
        <taxon>Legionellaceae</taxon>
        <taxon>Legionella</taxon>
    </lineage>
</organism>
<dbReference type="Gene3D" id="1.20.1330.10">
    <property type="entry name" value="f41 fragment of flagellin, N-terminal domain"/>
    <property type="match status" value="2"/>
</dbReference>
<dbReference type="PANTHER" id="PTHR42792">
    <property type="entry name" value="FLAGELLIN"/>
    <property type="match status" value="1"/>
</dbReference>
<keyword evidence="7" id="KW-0969">Cilium</keyword>
<dbReference type="NCBIfam" id="TIGR02550">
    <property type="entry name" value="flagell_flgL"/>
    <property type="match status" value="1"/>
</dbReference>
<dbReference type="GO" id="GO:0071973">
    <property type="term" value="P:bacterial-type flagellum-dependent cell motility"/>
    <property type="evidence" value="ECO:0007669"/>
    <property type="project" value="InterPro"/>
</dbReference>
<evidence type="ECO:0000256" key="1">
    <source>
        <dbReference type="ARBA" id="ARBA00004365"/>
    </source>
</evidence>
<gene>
    <name evidence="7" type="primary">flgL</name>
    <name evidence="7" type="ORF">Ljor_0571</name>
</gene>
<dbReference type="PATRIC" id="fig|456.5.peg.603"/>
<keyword evidence="7" id="KW-0282">Flagellum</keyword>
<keyword evidence="8" id="KW-1185">Reference proteome</keyword>
<evidence type="ECO:0000313" key="7">
    <source>
        <dbReference type="EMBL" id="KTD16265.1"/>
    </source>
</evidence>
<dbReference type="GO" id="GO:0005576">
    <property type="term" value="C:extracellular region"/>
    <property type="evidence" value="ECO:0007669"/>
    <property type="project" value="UniProtKB-SubCell"/>
</dbReference>
<dbReference type="STRING" id="456.Ljor_0571"/>
<evidence type="ECO:0000256" key="3">
    <source>
        <dbReference type="ARBA" id="ARBA00005709"/>
    </source>
</evidence>
<evidence type="ECO:0000256" key="4">
    <source>
        <dbReference type="ARBA" id="ARBA00022525"/>
    </source>
</evidence>
<evidence type="ECO:0000256" key="2">
    <source>
        <dbReference type="ARBA" id="ARBA00004613"/>
    </source>
</evidence>
<feature type="domain" description="Flagellin N-terminal" evidence="6">
    <location>
        <begin position="3"/>
        <end position="141"/>
    </location>
</feature>
<comment type="similarity">
    <text evidence="3">Belongs to the bacterial flagellin family.</text>
</comment>
<dbReference type="PANTHER" id="PTHR42792:SF1">
    <property type="entry name" value="FLAGELLAR HOOK-ASSOCIATED PROTEIN 3"/>
    <property type="match status" value="1"/>
</dbReference>
<dbReference type="GO" id="GO:0005198">
    <property type="term" value="F:structural molecule activity"/>
    <property type="evidence" value="ECO:0007669"/>
    <property type="project" value="InterPro"/>
</dbReference>
<dbReference type="OrthoDB" id="9768249at2"/>
<dbReference type="Proteomes" id="UP000055035">
    <property type="component" value="Unassembled WGS sequence"/>
</dbReference>
<evidence type="ECO:0000256" key="5">
    <source>
        <dbReference type="ARBA" id="ARBA00023143"/>
    </source>
</evidence>
<proteinExistence type="inferred from homology"/>
<dbReference type="EMBL" id="LNYJ01000011">
    <property type="protein sequence ID" value="KTD16265.1"/>
    <property type="molecule type" value="Genomic_DNA"/>
</dbReference>
<dbReference type="RefSeq" id="WP_058470130.1">
    <property type="nucleotide sequence ID" value="NZ_CAAAIC010000004.1"/>
</dbReference>
<keyword evidence="5" id="KW-0975">Bacterial flagellum</keyword>
<evidence type="ECO:0000313" key="8">
    <source>
        <dbReference type="Proteomes" id="UP000055035"/>
    </source>
</evidence>
<dbReference type="SUPFAM" id="SSF64518">
    <property type="entry name" value="Phase 1 flagellin"/>
    <property type="match status" value="1"/>
</dbReference>
<dbReference type="InterPro" id="IPR001492">
    <property type="entry name" value="Flagellin"/>
</dbReference>
<dbReference type="InterPro" id="IPR001029">
    <property type="entry name" value="Flagellin_N"/>
</dbReference>
<dbReference type="AlphaFoldDB" id="A0A0W0V9F3"/>
<keyword evidence="4" id="KW-0964">Secreted</keyword>
<comment type="subcellular location">
    <subcellularLocation>
        <location evidence="1">Bacterial flagellum</location>
    </subcellularLocation>
    <subcellularLocation>
        <location evidence="2">Secreted</location>
    </subcellularLocation>
</comment>
<evidence type="ECO:0000259" key="6">
    <source>
        <dbReference type="Pfam" id="PF00669"/>
    </source>
</evidence>
<comment type="caution">
    <text evidence="7">The sequence shown here is derived from an EMBL/GenBank/DDBJ whole genome shotgun (WGS) entry which is preliminary data.</text>
</comment>
<dbReference type="Pfam" id="PF00669">
    <property type="entry name" value="Flagellin_N"/>
    <property type="match status" value="1"/>
</dbReference>
<name>A0A0W0V9F3_9GAMM</name>
<dbReference type="GO" id="GO:0009424">
    <property type="term" value="C:bacterial-type flagellum hook"/>
    <property type="evidence" value="ECO:0007669"/>
    <property type="project" value="InterPro"/>
</dbReference>
<sequence length="411" mass="44568">MRISTNQIFNHGLNSMMSQQIETLKLQQQLSSGKKIQSPSDDPIAASQIDLMNQRIAATTRLEQNRDGAVSALNFEESALSNIIGVVQRIRELQLQAGNTSLSEEDRKALAEEAQTLLGQLQGLANSHDTNGNYLFSGSKTSTQPISRDVGGQFVYNGDETKRFQAISSGLNIAINDNGADLFMKIRNGNGFFTVTPSAIPNTGSAAVNSGSIVNVASYVPDDYTLQFVLNTQNQLVVMVSGLNSGPVIPPTGNPDDAPLYQEGAAITFNGIQVTVTGKPDANDSFTIKPSVNESLFSTVDRMVINLKRPFLTARDKATVATENNQILEQLDNALDNLLAHEAELGARLNQLDVAEQVNGDYLQTSEESLSSLRDVNLPEVAVKLELQKVYLQVAQQSFAQIQGLTVFNYL</sequence>
<reference evidence="7 8" key="1">
    <citation type="submission" date="2015-11" db="EMBL/GenBank/DDBJ databases">
        <title>Genomic analysis of 38 Legionella species identifies large and diverse effector repertoires.</title>
        <authorList>
            <person name="Burstein D."/>
            <person name="Amaro F."/>
            <person name="Zusman T."/>
            <person name="Lifshitz Z."/>
            <person name="Cohen O."/>
            <person name="Gilbert J.A."/>
            <person name="Pupko T."/>
            <person name="Shuman H.A."/>
            <person name="Segal G."/>
        </authorList>
    </citation>
    <scope>NUCLEOTIDE SEQUENCE [LARGE SCALE GENOMIC DNA]</scope>
    <source>
        <strain evidence="7 8">BL-540</strain>
    </source>
</reference>
<protein>
    <submittedName>
        <fullName evidence="7">Flagellar hook-associated protein FlgL</fullName>
    </submittedName>
</protein>
<dbReference type="InterPro" id="IPR013384">
    <property type="entry name" value="Flagell_FlgL"/>
</dbReference>
<accession>A0A0W0V9F3</accession>